<comment type="caution">
    <text evidence="12">Lacks conserved residue(s) required for the propagation of feature annotation.</text>
</comment>
<dbReference type="GO" id="GO:0006564">
    <property type="term" value="P:L-serine biosynthetic process"/>
    <property type="evidence" value="ECO:0007669"/>
    <property type="project" value="UniProtKB-UniRule"/>
</dbReference>
<keyword evidence="9 12" id="KW-0718">Serine biosynthesis</keyword>
<dbReference type="EMBL" id="CP036343">
    <property type="protein sequence ID" value="QDT91962.1"/>
    <property type="molecule type" value="Genomic_DNA"/>
</dbReference>
<evidence type="ECO:0000259" key="14">
    <source>
        <dbReference type="Pfam" id="PF00266"/>
    </source>
</evidence>
<dbReference type="InterPro" id="IPR022278">
    <property type="entry name" value="Pser_aminoTfrase"/>
</dbReference>
<dbReference type="Gene3D" id="3.40.640.10">
    <property type="entry name" value="Type I PLP-dependent aspartate aminotransferase-like (Major domain)"/>
    <property type="match status" value="1"/>
</dbReference>
<dbReference type="FunFam" id="3.40.640.10:FF:000010">
    <property type="entry name" value="Phosphoserine aminotransferase"/>
    <property type="match status" value="1"/>
</dbReference>
<name>A0A517VG25_9PLAN</name>
<dbReference type="Proteomes" id="UP000316855">
    <property type="component" value="Chromosome"/>
</dbReference>
<evidence type="ECO:0000256" key="3">
    <source>
        <dbReference type="ARBA" id="ARBA00006904"/>
    </source>
</evidence>
<feature type="binding site" evidence="12">
    <location>
        <position position="103"/>
    </location>
    <ligand>
        <name>pyridoxal 5'-phosphate</name>
        <dbReference type="ChEBI" id="CHEBI:597326"/>
    </ligand>
</feature>
<dbReference type="NCBIfam" id="NF003764">
    <property type="entry name" value="PRK05355.1"/>
    <property type="match status" value="1"/>
</dbReference>
<evidence type="ECO:0000256" key="8">
    <source>
        <dbReference type="ARBA" id="ARBA00023096"/>
    </source>
</evidence>
<dbReference type="SUPFAM" id="SSF53383">
    <property type="entry name" value="PLP-dependent transferases"/>
    <property type="match status" value="1"/>
</dbReference>
<dbReference type="UniPathway" id="UPA00135">
    <property type="reaction ID" value="UER00197"/>
</dbReference>
<comment type="pathway">
    <text evidence="2 12 13">Amino-acid biosynthesis; L-serine biosynthesis; L-serine from 3-phospho-D-glycerate: step 2/3.</text>
</comment>
<dbReference type="InterPro" id="IPR015422">
    <property type="entry name" value="PyrdxlP-dep_Trfase_small"/>
</dbReference>
<dbReference type="PANTHER" id="PTHR43247:SF1">
    <property type="entry name" value="PHOSPHOSERINE AMINOTRANSFERASE"/>
    <property type="match status" value="1"/>
</dbReference>
<dbReference type="Pfam" id="PF00266">
    <property type="entry name" value="Aminotran_5"/>
    <property type="match status" value="1"/>
</dbReference>
<comment type="pathway">
    <text evidence="1 12">Cofactor biosynthesis; pyridoxine 5'-phosphate biosynthesis; pyridoxine 5'-phosphate from D-erythrose 4-phosphate: step 3/5.</text>
</comment>
<dbReference type="GO" id="GO:0004648">
    <property type="term" value="F:O-phospho-L-serine:2-oxoglutarate aminotransferase activity"/>
    <property type="evidence" value="ECO:0007669"/>
    <property type="project" value="UniProtKB-UniRule"/>
</dbReference>
<keyword evidence="8 12" id="KW-0664">Pyridoxine biosynthesis</keyword>
<feature type="binding site" evidence="12">
    <location>
        <position position="172"/>
    </location>
    <ligand>
        <name>pyridoxal 5'-phosphate</name>
        <dbReference type="ChEBI" id="CHEBI:597326"/>
    </ligand>
</feature>
<evidence type="ECO:0000256" key="1">
    <source>
        <dbReference type="ARBA" id="ARBA00004915"/>
    </source>
</evidence>
<dbReference type="KEGG" id="gax:Pan161_36260"/>
<dbReference type="InterPro" id="IPR020578">
    <property type="entry name" value="Aminotrans_V_PyrdxlP_BS"/>
</dbReference>
<dbReference type="OrthoDB" id="9809412at2"/>
<keyword evidence="7 12" id="KW-0663">Pyridoxal phosphate</keyword>
<evidence type="ECO:0000256" key="2">
    <source>
        <dbReference type="ARBA" id="ARBA00005099"/>
    </source>
</evidence>
<comment type="subunit">
    <text evidence="12">Homodimer.</text>
</comment>
<accession>A0A517VG25</accession>
<dbReference type="GO" id="GO:0030170">
    <property type="term" value="F:pyridoxal phosphate binding"/>
    <property type="evidence" value="ECO:0007669"/>
    <property type="project" value="UniProtKB-UniRule"/>
</dbReference>
<comment type="catalytic activity">
    <reaction evidence="10 12">
        <text>4-(phosphooxy)-L-threonine + 2-oxoglutarate = (R)-3-hydroxy-2-oxo-4-phosphooxybutanoate + L-glutamate</text>
        <dbReference type="Rhea" id="RHEA:16573"/>
        <dbReference type="ChEBI" id="CHEBI:16810"/>
        <dbReference type="ChEBI" id="CHEBI:29985"/>
        <dbReference type="ChEBI" id="CHEBI:58452"/>
        <dbReference type="ChEBI" id="CHEBI:58538"/>
        <dbReference type="EC" id="2.6.1.52"/>
    </reaction>
</comment>
<dbReference type="HAMAP" id="MF_00160">
    <property type="entry name" value="SerC_aminotrans_5"/>
    <property type="match status" value="1"/>
</dbReference>
<dbReference type="PROSITE" id="PS00595">
    <property type="entry name" value="AA_TRANSFER_CLASS_5"/>
    <property type="match status" value="1"/>
</dbReference>
<dbReference type="UniPathway" id="UPA00244">
    <property type="reaction ID" value="UER00311"/>
</dbReference>
<evidence type="ECO:0000256" key="13">
    <source>
        <dbReference type="RuleBase" id="RU004505"/>
    </source>
</evidence>
<dbReference type="FunFam" id="3.90.1150.10:FF:000006">
    <property type="entry name" value="Phosphoserine aminotransferase"/>
    <property type="match status" value="1"/>
</dbReference>
<feature type="binding site" evidence="12">
    <location>
        <position position="43"/>
    </location>
    <ligand>
        <name>L-glutamate</name>
        <dbReference type="ChEBI" id="CHEBI:29985"/>
    </ligand>
</feature>
<dbReference type="AlphaFoldDB" id="A0A517VG25"/>
<sequence length="361" mass="39275">MTERIYNFSAGPAALPLPVLEQAQQDLISLGDTGIGVLEHSHRSKAFLAVYEEAEALVRELASIPENYKVLFLQGGASSQFFMIPMNLLKKDQTADYLVTGSWSKKAVKEAKSFGNVNVACSSEDKNFSYIPEEVSLSENPAYVHFTSNNTIYGTEFATEPTVPAGVPLICDASSDIFSRPLDISKYGIVYAGAQKNLGPSGVTLVIIRDDLIEQGPTDIPTMLQYRTHSEAGSMYNTPPTFGIYVLGQVLRWLKEQGGLAAIQEKNQSKAGKLYGYLEQSKLFNATAAKQDRSLMNVTFVTGDADLDAQFIAKATAAGLDGLKGHRSVGGMRASIYNAFPEAGVDKLLEMMNQFEQEHAS</sequence>
<feature type="domain" description="Aminotransferase class V" evidence="14">
    <location>
        <begin position="5"/>
        <end position="348"/>
    </location>
</feature>
<keyword evidence="16" id="KW-1185">Reference proteome</keyword>
<proteinExistence type="inferred from homology"/>
<dbReference type="InterPro" id="IPR015421">
    <property type="entry name" value="PyrdxlP-dep_Trfase_major"/>
</dbReference>
<evidence type="ECO:0000256" key="9">
    <source>
        <dbReference type="ARBA" id="ARBA00023299"/>
    </source>
</evidence>
<gene>
    <name evidence="12 15" type="primary">serC</name>
    <name evidence="15" type="ORF">Pan161_36260</name>
</gene>
<feature type="binding site" evidence="12">
    <location>
        <position position="151"/>
    </location>
    <ligand>
        <name>pyridoxal 5'-phosphate</name>
        <dbReference type="ChEBI" id="CHEBI:597326"/>
    </ligand>
</feature>
<dbReference type="RefSeq" id="WP_145229243.1">
    <property type="nucleotide sequence ID" value="NZ_CP036343.1"/>
</dbReference>
<dbReference type="Gene3D" id="3.90.1150.10">
    <property type="entry name" value="Aspartate Aminotransferase, domain 1"/>
    <property type="match status" value="1"/>
</dbReference>
<evidence type="ECO:0000313" key="15">
    <source>
        <dbReference type="EMBL" id="QDT91962.1"/>
    </source>
</evidence>
<evidence type="ECO:0000256" key="5">
    <source>
        <dbReference type="ARBA" id="ARBA00022605"/>
    </source>
</evidence>
<keyword evidence="6 12" id="KW-0808">Transferase</keyword>
<comment type="subcellular location">
    <subcellularLocation>
        <location evidence="12">Cytoplasm</location>
    </subcellularLocation>
</comment>
<dbReference type="GO" id="GO:0008615">
    <property type="term" value="P:pyridoxine biosynthetic process"/>
    <property type="evidence" value="ECO:0007669"/>
    <property type="project" value="UniProtKB-UniRule"/>
</dbReference>
<feature type="binding site" evidence="12">
    <location>
        <begin position="237"/>
        <end position="238"/>
    </location>
    <ligand>
        <name>pyridoxal 5'-phosphate</name>
        <dbReference type="ChEBI" id="CHEBI:597326"/>
    </ligand>
</feature>
<evidence type="ECO:0000256" key="7">
    <source>
        <dbReference type="ARBA" id="ARBA00022898"/>
    </source>
</evidence>
<comment type="similarity">
    <text evidence="3 12">Belongs to the class-V pyridoxal-phosphate-dependent aminotransferase family. SerC subfamily.</text>
</comment>
<evidence type="ECO:0000256" key="11">
    <source>
        <dbReference type="ARBA" id="ARBA00049007"/>
    </source>
</evidence>
<keyword evidence="4 12" id="KW-0032">Aminotransferase</keyword>
<evidence type="ECO:0000313" key="16">
    <source>
        <dbReference type="Proteomes" id="UP000316855"/>
    </source>
</evidence>
<comment type="function">
    <text evidence="12">Catalyzes the reversible conversion of 3-phosphohydroxypyruvate to phosphoserine and of 3-hydroxy-2-oxo-4-phosphonooxybutanoate to phosphohydroxythreonine.</text>
</comment>
<dbReference type="PIRSF" id="PIRSF000525">
    <property type="entry name" value="SerC"/>
    <property type="match status" value="1"/>
</dbReference>
<evidence type="ECO:0000256" key="12">
    <source>
        <dbReference type="HAMAP-Rule" id="MF_00160"/>
    </source>
</evidence>
<reference evidence="15 16" key="1">
    <citation type="submission" date="2019-02" db="EMBL/GenBank/DDBJ databases">
        <title>Deep-cultivation of Planctomycetes and their phenomic and genomic characterization uncovers novel biology.</title>
        <authorList>
            <person name="Wiegand S."/>
            <person name="Jogler M."/>
            <person name="Boedeker C."/>
            <person name="Pinto D."/>
            <person name="Vollmers J."/>
            <person name="Rivas-Marin E."/>
            <person name="Kohn T."/>
            <person name="Peeters S.H."/>
            <person name="Heuer A."/>
            <person name="Rast P."/>
            <person name="Oberbeckmann S."/>
            <person name="Bunk B."/>
            <person name="Jeske O."/>
            <person name="Meyerdierks A."/>
            <person name="Storesund J.E."/>
            <person name="Kallscheuer N."/>
            <person name="Luecker S."/>
            <person name="Lage O.M."/>
            <person name="Pohl T."/>
            <person name="Merkel B.J."/>
            <person name="Hornburger P."/>
            <person name="Mueller R.-W."/>
            <person name="Bruemmer F."/>
            <person name="Labrenz M."/>
            <person name="Spormann A.M."/>
            <person name="Op den Camp H."/>
            <person name="Overmann J."/>
            <person name="Amann R."/>
            <person name="Jetten M.S.M."/>
            <person name="Mascher T."/>
            <person name="Medema M.H."/>
            <person name="Devos D.P."/>
            <person name="Kaster A.-K."/>
            <person name="Ovreas L."/>
            <person name="Rohde M."/>
            <person name="Galperin M.Y."/>
            <person name="Jogler C."/>
        </authorList>
    </citation>
    <scope>NUCLEOTIDE SEQUENCE [LARGE SCALE GENOMIC DNA]</scope>
    <source>
        <strain evidence="15 16">Pan161</strain>
    </source>
</reference>
<dbReference type="GO" id="GO:0005737">
    <property type="term" value="C:cytoplasm"/>
    <property type="evidence" value="ECO:0007669"/>
    <property type="project" value="UniProtKB-SubCell"/>
</dbReference>
<dbReference type="PANTHER" id="PTHR43247">
    <property type="entry name" value="PHOSPHOSERINE AMINOTRANSFERASE"/>
    <property type="match status" value="1"/>
</dbReference>
<organism evidence="15 16">
    <name type="scientific">Gimesia algae</name>
    <dbReference type="NCBI Taxonomy" id="2527971"/>
    <lineage>
        <taxon>Bacteria</taxon>
        <taxon>Pseudomonadati</taxon>
        <taxon>Planctomycetota</taxon>
        <taxon>Planctomycetia</taxon>
        <taxon>Planctomycetales</taxon>
        <taxon>Planctomycetaceae</taxon>
        <taxon>Gimesia</taxon>
    </lineage>
</organism>
<comment type="cofactor">
    <cofactor evidence="12">
        <name>pyridoxal 5'-phosphate</name>
        <dbReference type="ChEBI" id="CHEBI:597326"/>
    </cofactor>
    <text evidence="12">Binds 1 pyridoxal phosphate per subunit.</text>
</comment>
<dbReference type="NCBIfam" id="TIGR01364">
    <property type="entry name" value="serC_1"/>
    <property type="match status" value="1"/>
</dbReference>
<feature type="modified residue" description="N6-(pyridoxal phosphate)lysine" evidence="12">
    <location>
        <position position="196"/>
    </location>
</feature>
<feature type="binding site" evidence="12">
    <location>
        <begin position="77"/>
        <end position="78"/>
    </location>
    <ligand>
        <name>pyridoxal 5'-phosphate</name>
        <dbReference type="ChEBI" id="CHEBI:597326"/>
    </ligand>
</feature>
<evidence type="ECO:0000256" key="10">
    <source>
        <dbReference type="ARBA" id="ARBA00047630"/>
    </source>
</evidence>
<comment type="catalytic activity">
    <reaction evidence="11 12 13">
        <text>O-phospho-L-serine + 2-oxoglutarate = 3-phosphooxypyruvate + L-glutamate</text>
        <dbReference type="Rhea" id="RHEA:14329"/>
        <dbReference type="ChEBI" id="CHEBI:16810"/>
        <dbReference type="ChEBI" id="CHEBI:18110"/>
        <dbReference type="ChEBI" id="CHEBI:29985"/>
        <dbReference type="ChEBI" id="CHEBI:57524"/>
        <dbReference type="EC" id="2.6.1.52"/>
    </reaction>
</comment>
<evidence type="ECO:0000256" key="6">
    <source>
        <dbReference type="ARBA" id="ARBA00022679"/>
    </source>
</evidence>
<evidence type="ECO:0000256" key="4">
    <source>
        <dbReference type="ARBA" id="ARBA00022576"/>
    </source>
</evidence>
<dbReference type="InterPro" id="IPR015424">
    <property type="entry name" value="PyrdxlP-dep_Trfase"/>
</dbReference>
<keyword evidence="12" id="KW-0963">Cytoplasm</keyword>
<dbReference type="InterPro" id="IPR000192">
    <property type="entry name" value="Aminotrans_V_dom"/>
</dbReference>
<protein>
    <recommendedName>
        <fullName evidence="12">Phosphoserine aminotransferase</fullName>
        <ecNumber evidence="12">2.6.1.52</ecNumber>
    </recommendedName>
    <alternativeName>
        <fullName evidence="12">Phosphohydroxythreonine aminotransferase</fullName>
        <shortName evidence="12">PSAT</shortName>
    </alternativeName>
</protein>
<keyword evidence="5 12" id="KW-0028">Amino-acid biosynthesis</keyword>
<dbReference type="EC" id="2.6.1.52" evidence="12"/>
<feature type="binding site" evidence="12">
    <location>
        <position position="195"/>
    </location>
    <ligand>
        <name>pyridoxal 5'-phosphate</name>
        <dbReference type="ChEBI" id="CHEBI:597326"/>
    </ligand>
</feature>